<evidence type="ECO:0000313" key="2">
    <source>
        <dbReference type="EMBL" id="RDX46739.1"/>
    </source>
</evidence>
<name>A0A371D2N3_9APHY</name>
<sequence length="263" mass="28630">MRGQKRACWAGVGYINRRGWRAWSGNRESATEQSQLTQPIARPRPNNPVSAITASEFRHLVSATSISPSLLVPEFLDGDALELVLNDYLPLSYSTREAEAGALLTLRFIDGTCQLCHACPRPRSRCTASIAPSWRMRYSWTSSACIRSRQIKVMSRSILLADTLTYSEPSGADRAGGSREQGSTGNTRLSCTCCHDGRCCLPRSGRLAVASPARQGVQLSRVLDGTFLEQSVRVGREQVADNSIGARSPPALVFSPTGSVRQT</sequence>
<dbReference type="EMBL" id="KZ857424">
    <property type="protein sequence ID" value="RDX46739.1"/>
    <property type="molecule type" value="Genomic_DNA"/>
</dbReference>
<reference evidence="2 3" key="1">
    <citation type="journal article" date="2018" name="Biotechnol. Biofuels">
        <title>Integrative visual omics of the white-rot fungus Polyporus brumalis exposes the biotechnological potential of its oxidative enzymes for delignifying raw plant biomass.</title>
        <authorList>
            <person name="Miyauchi S."/>
            <person name="Rancon A."/>
            <person name="Drula E."/>
            <person name="Hage H."/>
            <person name="Chaduli D."/>
            <person name="Favel A."/>
            <person name="Grisel S."/>
            <person name="Henrissat B."/>
            <person name="Herpoel-Gimbert I."/>
            <person name="Ruiz-Duenas F.J."/>
            <person name="Chevret D."/>
            <person name="Hainaut M."/>
            <person name="Lin J."/>
            <person name="Wang M."/>
            <person name="Pangilinan J."/>
            <person name="Lipzen A."/>
            <person name="Lesage-Meessen L."/>
            <person name="Navarro D."/>
            <person name="Riley R."/>
            <person name="Grigoriev I.V."/>
            <person name="Zhou S."/>
            <person name="Raouche S."/>
            <person name="Rosso M.N."/>
        </authorList>
    </citation>
    <scope>NUCLEOTIDE SEQUENCE [LARGE SCALE GENOMIC DNA]</scope>
    <source>
        <strain evidence="2 3">BRFM 1820</strain>
    </source>
</reference>
<protein>
    <submittedName>
        <fullName evidence="2">Uncharacterized protein</fullName>
    </submittedName>
</protein>
<evidence type="ECO:0000256" key="1">
    <source>
        <dbReference type="SAM" id="MobiDB-lite"/>
    </source>
</evidence>
<gene>
    <name evidence="2" type="ORF">OH76DRAFT_815056</name>
</gene>
<feature type="compositionally biased region" description="Polar residues" evidence="1">
    <location>
        <begin position="26"/>
        <end position="38"/>
    </location>
</feature>
<keyword evidence="3" id="KW-1185">Reference proteome</keyword>
<feature type="region of interest" description="Disordered" evidence="1">
    <location>
        <begin position="26"/>
        <end position="45"/>
    </location>
</feature>
<dbReference type="AlphaFoldDB" id="A0A371D2N3"/>
<dbReference type="Proteomes" id="UP000256964">
    <property type="component" value="Unassembled WGS sequence"/>
</dbReference>
<accession>A0A371D2N3</accession>
<evidence type="ECO:0000313" key="3">
    <source>
        <dbReference type="Proteomes" id="UP000256964"/>
    </source>
</evidence>
<proteinExistence type="predicted"/>
<organism evidence="2 3">
    <name type="scientific">Lentinus brumalis</name>
    <dbReference type="NCBI Taxonomy" id="2498619"/>
    <lineage>
        <taxon>Eukaryota</taxon>
        <taxon>Fungi</taxon>
        <taxon>Dikarya</taxon>
        <taxon>Basidiomycota</taxon>
        <taxon>Agaricomycotina</taxon>
        <taxon>Agaricomycetes</taxon>
        <taxon>Polyporales</taxon>
        <taxon>Polyporaceae</taxon>
        <taxon>Lentinus</taxon>
    </lineage>
</organism>